<comment type="caution">
    <text evidence="1">The sequence shown here is derived from an EMBL/GenBank/DDBJ whole genome shotgun (WGS) entry which is preliminary data.</text>
</comment>
<name>A0ACA9NYN5_9GLOM</name>
<evidence type="ECO:0000313" key="2">
    <source>
        <dbReference type="Proteomes" id="UP000789366"/>
    </source>
</evidence>
<organism evidence="1 2">
    <name type="scientific">Cetraspora pellucida</name>
    <dbReference type="NCBI Taxonomy" id="1433469"/>
    <lineage>
        <taxon>Eukaryota</taxon>
        <taxon>Fungi</taxon>
        <taxon>Fungi incertae sedis</taxon>
        <taxon>Mucoromycota</taxon>
        <taxon>Glomeromycotina</taxon>
        <taxon>Glomeromycetes</taxon>
        <taxon>Diversisporales</taxon>
        <taxon>Gigasporaceae</taxon>
        <taxon>Cetraspora</taxon>
    </lineage>
</organism>
<evidence type="ECO:0000313" key="1">
    <source>
        <dbReference type="EMBL" id="CAG8684121.1"/>
    </source>
</evidence>
<feature type="non-terminal residue" evidence="1">
    <location>
        <position position="1"/>
    </location>
</feature>
<protein>
    <submittedName>
        <fullName evidence="1">6146_t:CDS:1</fullName>
    </submittedName>
</protein>
<sequence>ARRKHNNADSLSRIYKLDESSKEEYEVNLFDLPTEQEAFKAAFADNPITIPTDWNEEKIFYLTKEPERNENY</sequence>
<reference evidence="1" key="1">
    <citation type="submission" date="2021-06" db="EMBL/GenBank/DDBJ databases">
        <authorList>
            <person name="Kallberg Y."/>
            <person name="Tangrot J."/>
            <person name="Rosling A."/>
        </authorList>
    </citation>
    <scope>NUCLEOTIDE SEQUENCE</scope>
    <source>
        <strain evidence="1">28 12/20/2015</strain>
    </source>
</reference>
<gene>
    <name evidence="1" type="ORF">SPELUC_LOCUS10323</name>
</gene>
<dbReference type="EMBL" id="CAJVPW010018910">
    <property type="protein sequence ID" value="CAG8684121.1"/>
    <property type="molecule type" value="Genomic_DNA"/>
</dbReference>
<accession>A0ACA9NYN5</accession>
<keyword evidence="2" id="KW-1185">Reference proteome</keyword>
<dbReference type="Proteomes" id="UP000789366">
    <property type="component" value="Unassembled WGS sequence"/>
</dbReference>
<proteinExistence type="predicted"/>